<dbReference type="PANTHER" id="PTHR46093">
    <property type="entry name" value="ACYL-COA-BINDING DOMAIN-CONTAINING PROTEIN 5"/>
    <property type="match status" value="1"/>
</dbReference>
<dbReference type="Gene3D" id="2.120.10.80">
    <property type="entry name" value="Kelch-type beta propeller"/>
    <property type="match status" value="2"/>
</dbReference>
<reference evidence="3" key="3">
    <citation type="submission" date="2025-09" db="UniProtKB">
        <authorList>
            <consortium name="Ensembl"/>
        </authorList>
    </citation>
    <scope>IDENTIFICATION</scope>
</reference>
<organism evidence="3 4">
    <name type="scientific">Erpetoichthys calabaricus</name>
    <name type="common">Rope fish</name>
    <name type="synonym">Calamoichthys calabaricus</name>
    <dbReference type="NCBI Taxonomy" id="27687"/>
    <lineage>
        <taxon>Eukaryota</taxon>
        <taxon>Metazoa</taxon>
        <taxon>Chordata</taxon>
        <taxon>Craniata</taxon>
        <taxon>Vertebrata</taxon>
        <taxon>Euteleostomi</taxon>
        <taxon>Actinopterygii</taxon>
        <taxon>Polypteriformes</taxon>
        <taxon>Polypteridae</taxon>
        <taxon>Erpetoichthys</taxon>
    </lineage>
</organism>
<dbReference type="PANTHER" id="PTHR46093:SF19">
    <property type="entry name" value="RAB9 EFFECTOR PROTEIN WITH KELCH MOTIFS-LIKE"/>
    <property type="match status" value="1"/>
</dbReference>
<dbReference type="InterPro" id="IPR015915">
    <property type="entry name" value="Kelch-typ_b-propeller"/>
</dbReference>
<dbReference type="GeneID" id="114666476"/>
<dbReference type="Ensembl" id="ENSECRT00000022550.1">
    <property type="protein sequence ID" value="ENSECRP00000022078.1"/>
    <property type="gene ID" value="ENSECRG00000014930.1"/>
</dbReference>
<dbReference type="OrthoDB" id="10250130at2759"/>
<evidence type="ECO:0000256" key="1">
    <source>
        <dbReference type="ARBA" id="ARBA00022441"/>
    </source>
</evidence>
<evidence type="ECO:0000256" key="2">
    <source>
        <dbReference type="ARBA" id="ARBA00022737"/>
    </source>
</evidence>
<name>A0A8C4SWW9_ERPCA</name>
<keyword evidence="4" id="KW-1185">Reference proteome</keyword>
<dbReference type="RefSeq" id="XP_028677200.1">
    <property type="nucleotide sequence ID" value="XM_028821367.2"/>
</dbReference>
<proteinExistence type="predicted"/>
<protein>
    <submittedName>
        <fullName evidence="3">Zgc:163014</fullName>
    </submittedName>
</protein>
<evidence type="ECO:0000313" key="3">
    <source>
        <dbReference type="Ensembl" id="ENSECRP00000022078.1"/>
    </source>
</evidence>
<dbReference type="GeneTree" id="ENSGT00940000164710"/>
<keyword evidence="2" id="KW-0677">Repeat</keyword>
<dbReference type="AlphaFoldDB" id="A0A8C4SWW9"/>
<dbReference type="Proteomes" id="UP000694620">
    <property type="component" value="Chromosome 16"/>
</dbReference>
<sequence length="554" mass="62002">MGKVNFYVLWSLREVPRQLISKCNRLYYQSQLPLPLPRQLIVFGLGDWKSYTSDASISVEVSVSPDIKPQKIGQLTSDSRSIVWEGDWRLDLLTAAIEQAELGVFGKIMLTVNGQVKTSFTSSTPVPSRKRLNMDWQVSSRQIDATVMSLTSGISHLPVTLDYDMSVKPDVLNVASEDQSAAQDDPPFKKKCMLPNTIEEEQLFCSQKNPLHIAHEWVKEIPLDAEVNKTKLQVCPNPRWGQAMCLSDPETAVLIGGEGQNEKHCTDSLWKLEIENDFWFPMDSSACLSMPLSSRGHTATYDSDSKLIYIFGGIRDGKRYNNMYVLNTLTWKWTPINAKGKVPTLAFHSATIYRKELYVFGGVYPKNIPEGEACNNTLFIFNPEYELWYQPIVEGDRPLPRFGHSATLLTNKLIIFGGKKNQAYLNDLHIMDLGFMEYTSVQYANLPPVPRGFHAAVPVSDQKLLISGGRSAIGTLQDIHLFDLASCSWTAIRTPALCSVPRAGHSLINLNTTHLTDTEKQKQTQKGFCTLLLFGGSDCAGNFYSDTVKAVVEI</sequence>
<accession>A0A8C4SWW9</accession>
<keyword evidence="1" id="KW-0880">Kelch repeat</keyword>
<reference evidence="3" key="1">
    <citation type="submission" date="2021-06" db="EMBL/GenBank/DDBJ databases">
        <authorList>
            <consortium name="Wellcome Sanger Institute Data Sharing"/>
        </authorList>
    </citation>
    <scope>NUCLEOTIDE SEQUENCE [LARGE SCALE GENOMIC DNA]</scope>
</reference>
<reference evidence="3" key="2">
    <citation type="submission" date="2025-08" db="UniProtKB">
        <authorList>
            <consortium name="Ensembl"/>
        </authorList>
    </citation>
    <scope>IDENTIFICATION</scope>
</reference>
<evidence type="ECO:0000313" key="4">
    <source>
        <dbReference type="Proteomes" id="UP000694620"/>
    </source>
</evidence>
<gene>
    <name evidence="3" type="primary">zgc:163014</name>
</gene>
<dbReference type="SUPFAM" id="SSF117281">
    <property type="entry name" value="Kelch motif"/>
    <property type="match status" value="1"/>
</dbReference>
<dbReference type="Pfam" id="PF13415">
    <property type="entry name" value="Beta-prop_FBX42"/>
    <property type="match status" value="1"/>
</dbReference>